<sequence>MYFEVQRSGITLEALHTRQARYRASDVHGVWFTRTHERALRGAQPWQRETPALYVTEQHQVPALGLSLEATVEATLGGHLDLFLSPVRPVQVTVLSETIGCFRCAGNTGLLVVVWLCPPNSPDLAVMLPGTTACLAAWVHGLLGPAWGGEHRTFTEWPREKPRVYTCPGCGRTRQARIQNGRARLAAAR</sequence>
<keyword evidence="2" id="KW-1185">Reference proteome</keyword>
<gene>
    <name evidence="1" type="ORF">DAETH_47160</name>
</gene>
<protein>
    <submittedName>
        <fullName evidence="1">Uncharacterized protein</fullName>
    </submittedName>
</protein>
<accession>A0ABM8ALQ8</accession>
<dbReference type="Proteomes" id="UP001064971">
    <property type="component" value="Plasmid pDAETH-3"/>
</dbReference>
<proteinExistence type="predicted"/>
<dbReference type="EMBL" id="AP026563">
    <property type="protein sequence ID" value="BDP44747.1"/>
    <property type="molecule type" value="Genomic_DNA"/>
</dbReference>
<name>A0ABM8ALQ8_9DEIO</name>
<evidence type="ECO:0000313" key="1">
    <source>
        <dbReference type="EMBL" id="BDP44747.1"/>
    </source>
</evidence>
<geneLocation type="plasmid" evidence="1 2">
    <name>pDAETH-3</name>
</geneLocation>
<keyword evidence="1" id="KW-0614">Plasmid</keyword>
<reference evidence="1" key="1">
    <citation type="submission" date="2022-07" db="EMBL/GenBank/DDBJ databases">
        <title>Complete Genome Sequence of the Radioresistant Bacterium Deinococcus aetherius ST0316, Isolated from the Air Dust collected in Lower Stratosphere above Japan.</title>
        <authorList>
            <person name="Satoh K."/>
            <person name="Hagiwara K."/>
            <person name="Katsumata K."/>
            <person name="Kubo A."/>
            <person name="Yokobori S."/>
            <person name="Yamagishi A."/>
            <person name="Oono Y."/>
            <person name="Narumi I."/>
        </authorList>
    </citation>
    <scope>NUCLEOTIDE SEQUENCE</scope>
    <source>
        <strain evidence="1">ST0316</strain>
        <plasmid evidence="1">pDAETH-3</plasmid>
    </source>
</reference>
<evidence type="ECO:0000313" key="2">
    <source>
        <dbReference type="Proteomes" id="UP001064971"/>
    </source>
</evidence>
<organism evidence="1 2">
    <name type="scientific">Deinococcus aetherius</name>
    <dbReference type="NCBI Taxonomy" id="200252"/>
    <lineage>
        <taxon>Bacteria</taxon>
        <taxon>Thermotogati</taxon>
        <taxon>Deinococcota</taxon>
        <taxon>Deinococci</taxon>
        <taxon>Deinococcales</taxon>
        <taxon>Deinococcaceae</taxon>
        <taxon>Deinococcus</taxon>
    </lineage>
</organism>